<accession>A0A9D2WNN7</accession>
<organism evidence="2 3">
    <name type="scientific">Sporotomaculum syntrophicum</name>
    <dbReference type="NCBI Taxonomy" id="182264"/>
    <lineage>
        <taxon>Bacteria</taxon>
        <taxon>Bacillati</taxon>
        <taxon>Bacillota</taxon>
        <taxon>Clostridia</taxon>
        <taxon>Eubacteriales</taxon>
        <taxon>Desulfallaceae</taxon>
        <taxon>Sporotomaculum</taxon>
    </lineage>
</organism>
<dbReference type="Proteomes" id="UP000798488">
    <property type="component" value="Unassembled WGS sequence"/>
</dbReference>
<name>A0A9D2WNN7_9FIRM</name>
<gene>
    <name evidence="2" type="ORF">SPSYN_02647</name>
</gene>
<sequence>MHTRGKPYLVLLLIVFLLILSMGCSSSYQDTNNEGKNDIPNKNIEEHDINLPVYFVEFSSNDAYLIREIHTIPHTKQVANAAMQVLIKDKKSILPPGTKILGININNGLATVDFSEEVLNANLGSSGEALGIQSIVNTLTGLPNIEKVSFQVNGRTDGRAQDWWGHVGLYNQPFTKDYSKVYKPAIWVTHPSPHQVVGVPLLVKGSALVYEGTVNARLLDSNGKILAETYTTTSGAPVRGDFAMSIKFDPPSSGEGVLEVFDYSPKDGSPQDIVSIPVQWP</sequence>
<dbReference type="OrthoDB" id="9809406at2"/>
<dbReference type="RefSeq" id="WP_161822924.1">
    <property type="nucleotide sequence ID" value="NZ_LSRS01000006.1"/>
</dbReference>
<dbReference type="InterPro" id="IPR018911">
    <property type="entry name" value="Gmad2_Ig-like_dom"/>
</dbReference>
<feature type="domain" description="GerMN" evidence="1">
    <location>
        <begin position="79"/>
        <end position="161"/>
    </location>
</feature>
<dbReference type="Pfam" id="PF10648">
    <property type="entry name" value="Gmad2"/>
    <property type="match status" value="1"/>
</dbReference>
<dbReference type="Pfam" id="PF10646">
    <property type="entry name" value="Germane"/>
    <property type="match status" value="1"/>
</dbReference>
<comment type="caution">
    <text evidence="2">The sequence shown here is derived from an EMBL/GenBank/DDBJ whole genome shotgun (WGS) entry which is preliminary data.</text>
</comment>
<evidence type="ECO:0000259" key="1">
    <source>
        <dbReference type="SMART" id="SM00909"/>
    </source>
</evidence>
<evidence type="ECO:0000313" key="2">
    <source>
        <dbReference type="EMBL" id="KAF1084243.1"/>
    </source>
</evidence>
<dbReference type="InterPro" id="IPR019606">
    <property type="entry name" value="GerMN"/>
</dbReference>
<dbReference type="EMBL" id="LSRS01000006">
    <property type="protein sequence ID" value="KAF1084243.1"/>
    <property type="molecule type" value="Genomic_DNA"/>
</dbReference>
<protein>
    <submittedName>
        <fullName evidence="2">Immunoglobulin-like domain of bacterial spore germination</fullName>
    </submittedName>
</protein>
<keyword evidence="3" id="KW-1185">Reference proteome</keyword>
<evidence type="ECO:0000313" key="3">
    <source>
        <dbReference type="Proteomes" id="UP000798488"/>
    </source>
</evidence>
<dbReference type="SMART" id="SM00909">
    <property type="entry name" value="Germane"/>
    <property type="match status" value="1"/>
</dbReference>
<dbReference type="AlphaFoldDB" id="A0A9D2WNN7"/>
<reference evidence="2" key="1">
    <citation type="submission" date="2016-02" db="EMBL/GenBank/DDBJ databases">
        <title>Draft Genome Sequence of Sporotomaculum syntrophicum Strain FB, a Syntrophic Benzoate Degrader.</title>
        <authorList>
            <person name="Nobu M.K."/>
            <person name="Narihiro T."/>
            <person name="Qiu Y.-L."/>
            <person name="Ohashi A."/>
            <person name="Liu W.-T."/>
            <person name="Yuji S."/>
        </authorList>
    </citation>
    <scope>NUCLEOTIDE SEQUENCE</scope>
    <source>
        <strain evidence="2">FB</strain>
    </source>
</reference>
<proteinExistence type="predicted"/>
<dbReference type="PROSITE" id="PS51257">
    <property type="entry name" value="PROKAR_LIPOPROTEIN"/>
    <property type="match status" value="1"/>
</dbReference>